<proteinExistence type="predicted"/>
<sequence length="129" mass="14172">SETPFLLGPQRWPTRSVGAESAPACHGLISAFFCPSQVAGDSLCASLNWKSFIYAAPLRAFSERSCMQQALVVHGLEWMRQDCSVKSRTVRPCLKMATKKLGKTPIPSAPSPTGPRGRRSWRVGRQKVN</sequence>
<dbReference type="GeneID" id="25318615"/>
<feature type="region of interest" description="Disordered" evidence="1">
    <location>
        <begin position="101"/>
        <end position="129"/>
    </location>
</feature>
<evidence type="ECO:0000313" key="2">
    <source>
        <dbReference type="EMBL" id="KKA19710.1"/>
    </source>
</evidence>
<protein>
    <submittedName>
        <fullName evidence="2">Uncharacterized protein</fullName>
    </submittedName>
</protein>
<evidence type="ECO:0000313" key="3">
    <source>
        <dbReference type="Proteomes" id="UP000053958"/>
    </source>
</evidence>
<keyword evidence="3" id="KW-1185">Reference proteome</keyword>
<dbReference type="EMBL" id="LASV01000326">
    <property type="protein sequence ID" value="KKA19710.1"/>
    <property type="molecule type" value="Genomic_DNA"/>
</dbReference>
<evidence type="ECO:0000256" key="1">
    <source>
        <dbReference type="SAM" id="MobiDB-lite"/>
    </source>
</evidence>
<dbReference type="Proteomes" id="UP000053958">
    <property type="component" value="Unassembled WGS sequence"/>
</dbReference>
<reference evidence="2 3" key="1">
    <citation type="submission" date="2015-04" db="EMBL/GenBank/DDBJ databases">
        <authorList>
            <person name="Heijne W.H."/>
            <person name="Fedorova N.D."/>
            <person name="Nierman W.C."/>
            <person name="Vollebregt A.W."/>
            <person name="Zhao Z."/>
            <person name="Wu L."/>
            <person name="Kumar M."/>
            <person name="Stam H."/>
            <person name="van den Berg M.A."/>
            <person name="Pel H.J."/>
        </authorList>
    </citation>
    <scope>NUCLEOTIDE SEQUENCE [LARGE SCALE GENOMIC DNA]</scope>
    <source>
        <strain evidence="2 3">CBS 393.64</strain>
    </source>
</reference>
<gene>
    <name evidence="2" type="ORF">T310_6312</name>
</gene>
<organism evidence="2 3">
    <name type="scientific">Rasamsonia emersonii (strain ATCC 16479 / CBS 393.64 / IMI 116815)</name>
    <dbReference type="NCBI Taxonomy" id="1408163"/>
    <lineage>
        <taxon>Eukaryota</taxon>
        <taxon>Fungi</taxon>
        <taxon>Dikarya</taxon>
        <taxon>Ascomycota</taxon>
        <taxon>Pezizomycotina</taxon>
        <taxon>Eurotiomycetes</taxon>
        <taxon>Eurotiomycetidae</taxon>
        <taxon>Eurotiales</taxon>
        <taxon>Trichocomaceae</taxon>
        <taxon>Rasamsonia</taxon>
    </lineage>
</organism>
<dbReference type="RefSeq" id="XP_013326322.1">
    <property type="nucleotide sequence ID" value="XM_013470868.1"/>
</dbReference>
<feature type="compositionally biased region" description="Basic residues" evidence="1">
    <location>
        <begin position="116"/>
        <end position="129"/>
    </location>
</feature>
<feature type="non-terminal residue" evidence="2">
    <location>
        <position position="1"/>
    </location>
</feature>
<accession>A0A0F4YNP7</accession>
<comment type="caution">
    <text evidence="2">The sequence shown here is derived from an EMBL/GenBank/DDBJ whole genome shotgun (WGS) entry which is preliminary data.</text>
</comment>
<name>A0A0F4YNP7_RASE3</name>
<dbReference type="AlphaFoldDB" id="A0A0F4YNP7"/>